<dbReference type="PANTHER" id="PTHR30258:SF1">
    <property type="entry name" value="PROTEIN TRANSPORT PROTEIN HOFB HOMOLOG"/>
    <property type="match status" value="1"/>
</dbReference>
<feature type="domain" description="Bacterial type II secretion system protein E" evidence="4">
    <location>
        <begin position="110"/>
        <end position="526"/>
    </location>
</feature>
<dbReference type="Proteomes" id="UP001199044">
    <property type="component" value="Unassembled WGS sequence"/>
</dbReference>
<comment type="caution">
    <text evidence="5">The sequence shown here is derived from an EMBL/GenBank/DDBJ whole genome shotgun (WGS) entry which is preliminary data.</text>
</comment>
<dbReference type="SUPFAM" id="SSF52540">
    <property type="entry name" value="P-loop containing nucleoside triphosphate hydrolases"/>
    <property type="match status" value="1"/>
</dbReference>
<dbReference type="InterPro" id="IPR027417">
    <property type="entry name" value="P-loop_NTPase"/>
</dbReference>
<name>A0ABS7YG63_9VIBR</name>
<protein>
    <submittedName>
        <fullName evidence="5">Flp pilus assembly complex ATPase component TadA</fullName>
    </submittedName>
</protein>
<proteinExistence type="inferred from homology"/>
<dbReference type="EMBL" id="JAIWIU010000005">
    <property type="protein sequence ID" value="MCA2014656.1"/>
    <property type="molecule type" value="Genomic_DNA"/>
</dbReference>
<keyword evidence="2" id="KW-0547">Nucleotide-binding</keyword>
<organism evidence="5 6">
    <name type="scientific">Vibrio tritonius</name>
    <dbReference type="NCBI Taxonomy" id="1435069"/>
    <lineage>
        <taxon>Bacteria</taxon>
        <taxon>Pseudomonadati</taxon>
        <taxon>Pseudomonadota</taxon>
        <taxon>Gammaproteobacteria</taxon>
        <taxon>Vibrionales</taxon>
        <taxon>Vibrionaceae</taxon>
        <taxon>Vibrio</taxon>
    </lineage>
</organism>
<evidence type="ECO:0000256" key="2">
    <source>
        <dbReference type="ARBA" id="ARBA00022741"/>
    </source>
</evidence>
<evidence type="ECO:0000256" key="1">
    <source>
        <dbReference type="ARBA" id="ARBA00006611"/>
    </source>
</evidence>
<evidence type="ECO:0000259" key="4">
    <source>
        <dbReference type="Pfam" id="PF00437"/>
    </source>
</evidence>
<evidence type="ECO:0000313" key="6">
    <source>
        <dbReference type="Proteomes" id="UP001199044"/>
    </source>
</evidence>
<accession>A0ABS7YG63</accession>
<gene>
    <name evidence="5" type="primary">tadA</name>
    <name evidence="5" type="ORF">LDJ79_00945</name>
</gene>
<dbReference type="InterPro" id="IPR001482">
    <property type="entry name" value="T2SS/T4SS_dom"/>
</dbReference>
<dbReference type="Gene3D" id="3.40.50.300">
    <property type="entry name" value="P-loop containing nucleotide triphosphate hydrolases"/>
    <property type="match status" value="1"/>
</dbReference>
<evidence type="ECO:0000313" key="5">
    <source>
        <dbReference type="EMBL" id="MCA2014656.1"/>
    </source>
</evidence>
<dbReference type="Gene3D" id="3.30.450.90">
    <property type="match status" value="1"/>
</dbReference>
<keyword evidence="3" id="KW-0067">ATP-binding</keyword>
<comment type="similarity">
    <text evidence="1">Belongs to the GSP E family.</text>
</comment>
<dbReference type="RefSeq" id="WP_225249277.1">
    <property type="nucleotide sequence ID" value="NZ_CP152308.1"/>
</dbReference>
<dbReference type="Pfam" id="PF00437">
    <property type="entry name" value="T2SSE"/>
    <property type="match status" value="1"/>
</dbReference>
<dbReference type="PANTHER" id="PTHR30258">
    <property type="entry name" value="TYPE II SECRETION SYSTEM PROTEIN GSPE-RELATED"/>
    <property type="match status" value="1"/>
</dbReference>
<reference evidence="6" key="1">
    <citation type="submission" date="2023-07" db="EMBL/GenBank/DDBJ databases">
        <title>Molecular identification of indigenous halophilic bacteria isolated from red sea cost, biodegradation of synthetic dyes and assessment of degraded metabolite toxicity.</title>
        <authorList>
            <person name="Chaieb K."/>
            <person name="Altayb H.N."/>
        </authorList>
    </citation>
    <scope>NUCLEOTIDE SEQUENCE [LARGE SCALE GENOMIC DNA]</scope>
    <source>
        <strain evidence="6">K20</strain>
    </source>
</reference>
<evidence type="ECO:0000256" key="3">
    <source>
        <dbReference type="ARBA" id="ARBA00022840"/>
    </source>
</evidence>
<keyword evidence="6" id="KW-1185">Reference proteome</keyword>
<sequence>MSNTTESHEALLATEFKKDKQFANLLLQINNAFFDEKGNCHCIDINNSYLPKQIDRFKNSLLVFDGKFYGIEPELIQATADEVNNVLNTLRQESLQKTTAVKDSENRDALVQLLETAIQKNASDIHLRLVSGSQNNQQRTEINGRIDGLFLELMPDQPLEFGIRICSYFIDVVAKAKMPFSINGFADEVIELPLRRRKSNSTETVLVTSKWRLSQIPIDDGSKITLRNQDTTGSAKLDINKLGLNKGQVKGVVSCVNSAQGALLLSGPTGSGKTTLINAALLTVPPTRYFHSLEDPVEFSRGGRNQFASTVNADETDAHGHKVRSFAALGKRMLRHDPDGQYFGEVRDTEGAETFVRLASTGQVMVGTIHCNSAIAAIPTLVEQMKIPVAQLAAPSVLRGLAHVRLVRQLCPSCRIPHSEAPTHFKEDPTLEAAYEEVNKLAKNKHLAPDSVYYRNVFGPCQKCGGRGEMNRTSVFEIVLIDDAALGYIRNLDMTGWLTHLKNIGWPSIREHAESKLFAGMIDIRSMNEVVDNYTDADNIKETYATMKGI</sequence>